<dbReference type="InterPro" id="IPR036777">
    <property type="entry name" value="Channel_Tsx-like_sf"/>
</dbReference>
<dbReference type="KEGG" id="hbh:E4T21_01290"/>
<dbReference type="SUPFAM" id="SSF111364">
    <property type="entry name" value="Tsx-like channel"/>
    <property type="match status" value="1"/>
</dbReference>
<accession>A0A5C1NCG9</accession>
<evidence type="ECO:0000313" key="2">
    <source>
        <dbReference type="EMBL" id="QEM80343.1"/>
    </source>
</evidence>
<proteinExistence type="predicted"/>
<dbReference type="OrthoDB" id="104801at2"/>
<evidence type="ECO:0008006" key="4">
    <source>
        <dbReference type="Google" id="ProtNLM"/>
    </source>
</evidence>
<dbReference type="RefSeq" id="WP_149282827.1">
    <property type="nucleotide sequence ID" value="NZ_CP038437.2"/>
</dbReference>
<keyword evidence="3" id="KW-1185">Reference proteome</keyword>
<sequence>MKSTTSRLAAIGGLALVCTSSVQAATWSDTFIGYRYGTQFSEPGNPEDVTKNILQISHASGYVYGQNYFNLDILQSGDEDPAENSDSGATEAYLAYRHQLHYGKVFGEPLAFGPIKDVALTAGFDLNTKNSAFAPRKRFVAVGPTLKFDLPAGFLDVSLYYAREWNHCGLEACGFPGNDNDVSFDPYYQFNVAWGVPFDAGAMPMKFQGFFNYNGPKGEDYFGTETKPERLIRSSLMLDVGKLAWGESNQLWVGAGYEFWRNKYGNHDKPGVDTDALTFNLEWHL</sequence>
<feature type="signal peptide" evidence="1">
    <location>
        <begin position="1"/>
        <end position="24"/>
    </location>
</feature>
<gene>
    <name evidence="2" type="ORF">E4T21_01290</name>
</gene>
<dbReference type="Proteomes" id="UP000324285">
    <property type="component" value="Chromosome"/>
</dbReference>
<dbReference type="Gene3D" id="2.40.230.20">
    <property type="entry name" value="Nucleoside-specific channel-forming protein, Tsx-like"/>
    <property type="match status" value="1"/>
</dbReference>
<dbReference type="GO" id="GO:0009279">
    <property type="term" value="C:cell outer membrane"/>
    <property type="evidence" value="ECO:0007669"/>
    <property type="project" value="InterPro"/>
</dbReference>
<organism evidence="2 3">
    <name type="scientific">Halomonas binhaiensis</name>
    <dbReference type="NCBI Taxonomy" id="2562282"/>
    <lineage>
        <taxon>Bacteria</taxon>
        <taxon>Pseudomonadati</taxon>
        <taxon>Pseudomonadota</taxon>
        <taxon>Gammaproteobacteria</taxon>
        <taxon>Oceanospirillales</taxon>
        <taxon>Halomonadaceae</taxon>
        <taxon>Halomonas</taxon>
    </lineage>
</organism>
<protein>
    <recommendedName>
        <fullName evidence="4">Nucleoside-binding protein</fullName>
    </recommendedName>
</protein>
<feature type="chain" id="PRO_5023117809" description="Nucleoside-binding protein" evidence="1">
    <location>
        <begin position="25"/>
        <end position="285"/>
    </location>
</feature>
<keyword evidence="1" id="KW-0732">Signal</keyword>
<dbReference type="AlphaFoldDB" id="A0A5C1NCG9"/>
<dbReference type="EMBL" id="CP038437">
    <property type="protein sequence ID" value="QEM80343.1"/>
    <property type="molecule type" value="Genomic_DNA"/>
</dbReference>
<name>A0A5C1NCG9_9GAMM</name>
<reference evidence="2" key="1">
    <citation type="submission" date="2021-02" db="EMBL/GenBank/DDBJ databases">
        <title>Strain Y2R2, a novel species of the genus Halomonas.</title>
        <authorList>
            <person name="Huang H."/>
        </authorList>
    </citation>
    <scope>NUCLEOTIDE SEQUENCE</scope>
    <source>
        <strain evidence="2">Y2R2</strain>
    </source>
</reference>
<evidence type="ECO:0000313" key="3">
    <source>
        <dbReference type="Proteomes" id="UP000324285"/>
    </source>
</evidence>
<evidence type="ECO:0000256" key="1">
    <source>
        <dbReference type="SAM" id="SignalP"/>
    </source>
</evidence>